<dbReference type="EMBL" id="CDMZ01004644">
    <property type="protein sequence ID" value="CEM50355.1"/>
    <property type="molecule type" value="Genomic_DNA"/>
</dbReference>
<organism evidence="1">
    <name type="scientific">Chromera velia CCMP2878</name>
    <dbReference type="NCBI Taxonomy" id="1169474"/>
    <lineage>
        <taxon>Eukaryota</taxon>
        <taxon>Sar</taxon>
        <taxon>Alveolata</taxon>
        <taxon>Colpodellida</taxon>
        <taxon>Chromeraceae</taxon>
        <taxon>Chromera</taxon>
    </lineage>
</organism>
<reference evidence="1" key="1">
    <citation type="submission" date="2014-11" db="EMBL/GenBank/DDBJ databases">
        <authorList>
            <person name="Otto D Thomas"/>
            <person name="Naeem Raeece"/>
        </authorList>
    </citation>
    <scope>NUCLEOTIDE SEQUENCE</scope>
</reference>
<name>A0A0G4I0K1_9ALVE</name>
<protein>
    <submittedName>
        <fullName evidence="1">Uncharacterized protein</fullName>
    </submittedName>
</protein>
<evidence type="ECO:0000313" key="1">
    <source>
        <dbReference type="EMBL" id="CEM50355.1"/>
    </source>
</evidence>
<dbReference type="VEuPathDB" id="CryptoDB:Cvel_9950"/>
<proteinExistence type="predicted"/>
<sequence length="155" mass="16998">MTISQLPDASDALKVRSYTDTEFQKPVAAIPKPDPFPFAGLGTRLHRCSVGDAFQTGGIQPQCTRGQKTGHVREGSDQPRSLVPAIGNTRNLLMEQLPPITFFPNSPNSAGHGDCFFNWHNPQKLMQKENLFVWTGVSAVISGSLVVKKGERRHS</sequence>
<gene>
    <name evidence="1" type="ORF">Cvel_9950</name>
</gene>
<dbReference type="AlphaFoldDB" id="A0A0G4I0K1"/>
<accession>A0A0G4I0K1</accession>